<accession>A0A0A9GLS3</accession>
<reference evidence="2" key="2">
    <citation type="journal article" date="2015" name="Data Brief">
        <title>Shoot transcriptome of the giant reed, Arundo donax.</title>
        <authorList>
            <person name="Barrero R.A."/>
            <person name="Guerrero F.D."/>
            <person name="Moolhuijzen P."/>
            <person name="Goolsby J.A."/>
            <person name="Tidwell J."/>
            <person name="Bellgard S.E."/>
            <person name="Bellgard M.I."/>
        </authorList>
    </citation>
    <scope>NUCLEOTIDE SEQUENCE</scope>
    <source>
        <tissue evidence="2">Shoot tissue taken approximately 20 cm above the soil surface</tissue>
    </source>
</reference>
<name>A0A0A9GLS3_ARUDO</name>
<dbReference type="EMBL" id="GBRH01174395">
    <property type="protein sequence ID" value="JAE23501.1"/>
    <property type="molecule type" value="Transcribed_RNA"/>
</dbReference>
<proteinExistence type="predicted"/>
<sequence length="64" mass="7636">MEHIPRLWLAIGDAQRLAALHLDRMIHHPVVQGNPTNSRPRTTSPRSRTTRQRLVHLWHQKWFI</sequence>
<protein>
    <submittedName>
        <fullName evidence="2">Uncharacterized protein</fullName>
    </submittedName>
</protein>
<organism evidence="2">
    <name type="scientific">Arundo donax</name>
    <name type="common">Giant reed</name>
    <name type="synonym">Donax arundinaceus</name>
    <dbReference type="NCBI Taxonomy" id="35708"/>
    <lineage>
        <taxon>Eukaryota</taxon>
        <taxon>Viridiplantae</taxon>
        <taxon>Streptophyta</taxon>
        <taxon>Embryophyta</taxon>
        <taxon>Tracheophyta</taxon>
        <taxon>Spermatophyta</taxon>
        <taxon>Magnoliopsida</taxon>
        <taxon>Liliopsida</taxon>
        <taxon>Poales</taxon>
        <taxon>Poaceae</taxon>
        <taxon>PACMAD clade</taxon>
        <taxon>Arundinoideae</taxon>
        <taxon>Arundineae</taxon>
        <taxon>Arundo</taxon>
    </lineage>
</organism>
<feature type="compositionally biased region" description="Low complexity" evidence="1">
    <location>
        <begin position="34"/>
        <end position="47"/>
    </location>
</feature>
<feature type="region of interest" description="Disordered" evidence="1">
    <location>
        <begin position="28"/>
        <end position="50"/>
    </location>
</feature>
<reference evidence="2" key="1">
    <citation type="submission" date="2014-09" db="EMBL/GenBank/DDBJ databases">
        <authorList>
            <person name="Magalhaes I.L.F."/>
            <person name="Oliveira U."/>
            <person name="Santos F.R."/>
            <person name="Vidigal T.H.D.A."/>
            <person name="Brescovit A.D."/>
            <person name="Santos A.J."/>
        </authorList>
    </citation>
    <scope>NUCLEOTIDE SEQUENCE</scope>
    <source>
        <tissue evidence="2">Shoot tissue taken approximately 20 cm above the soil surface</tissue>
    </source>
</reference>
<evidence type="ECO:0000256" key="1">
    <source>
        <dbReference type="SAM" id="MobiDB-lite"/>
    </source>
</evidence>
<evidence type="ECO:0000313" key="2">
    <source>
        <dbReference type="EMBL" id="JAE23501.1"/>
    </source>
</evidence>
<dbReference type="AlphaFoldDB" id="A0A0A9GLS3"/>